<dbReference type="Gene3D" id="1.20.1250.20">
    <property type="entry name" value="MFS general substrate transporter like domains"/>
    <property type="match status" value="2"/>
</dbReference>
<comment type="subcellular location">
    <subcellularLocation>
        <location evidence="1 9">Membrane</location>
        <topology evidence="1 9">Multi-pass membrane protein</topology>
    </subcellularLocation>
</comment>
<feature type="transmembrane region" description="Helical" evidence="9">
    <location>
        <begin position="391"/>
        <end position="410"/>
    </location>
</feature>
<feature type="transmembrane region" description="Helical" evidence="9">
    <location>
        <begin position="363"/>
        <end position="384"/>
    </location>
</feature>
<dbReference type="InterPro" id="IPR036259">
    <property type="entry name" value="MFS_trans_sf"/>
</dbReference>
<protein>
    <recommendedName>
        <fullName evidence="9">ADP,ATP carrier protein</fullName>
    </recommendedName>
</protein>
<proteinExistence type="inferred from homology"/>
<dbReference type="SUPFAM" id="SSF103473">
    <property type="entry name" value="MFS general substrate transporter"/>
    <property type="match status" value="1"/>
</dbReference>
<keyword evidence="5 9" id="KW-0547">Nucleotide-binding</keyword>
<keyword evidence="3 9" id="KW-0813">Transport</keyword>
<keyword evidence="8 9" id="KW-0472">Membrane</keyword>
<feature type="transmembrane region" description="Helical" evidence="9">
    <location>
        <begin position="301"/>
        <end position="329"/>
    </location>
</feature>
<dbReference type="EMBL" id="QKZR01000001">
    <property type="protein sequence ID" value="PZX44281.1"/>
    <property type="molecule type" value="Genomic_DNA"/>
</dbReference>
<dbReference type="SUPFAM" id="SSF48371">
    <property type="entry name" value="ARM repeat"/>
    <property type="match status" value="1"/>
</dbReference>
<dbReference type="PANTHER" id="PTHR31187:SF1">
    <property type="entry name" value="ADP,ATP CARRIER PROTEIN 1"/>
    <property type="match status" value="1"/>
</dbReference>
<dbReference type="Proteomes" id="UP000248584">
    <property type="component" value="Unassembled WGS sequence"/>
</dbReference>
<feature type="transmembrane region" description="Helical" evidence="9">
    <location>
        <begin position="232"/>
        <end position="249"/>
    </location>
</feature>
<keyword evidence="11" id="KW-1185">Reference proteome</keyword>
<feature type="transmembrane region" description="Helical" evidence="9">
    <location>
        <begin position="149"/>
        <end position="173"/>
    </location>
</feature>
<sequence>MKSLLQQAHKFFDIREGEESISLLMQLYIFLIICALLIVKPTVSALFLSQLGADNLSVAFIIIAVTAVIVSYFYNKSLEKFPLRYIIRATLGLFSLGFVIMGFIVAFDWVTPFFVYLFYTMVGMFALLATSQFWVLANVVFNVREAKRLFGFIGAGGIAGGIAGGYITSIAAATLGNGALMILAGLLIASCIIVFERVWKTRVQTLSRFKRKERATVSTESSVKLIYKSKHLTYLAAVIGLGVLVAKLVDYQFSYIAAANIPDPQDLASFFGFWFSTFNIISLLIQLFITNKILENTDISVSLIALPVGIVLLCLGLLVFPELWIVIIIKGLDGSLKQSLHKSAVELLSLPIPASVKNKTKTFIDVVVDSLATGIAGFLLIFVIKGLDLSAQYITAITIAVVITWIYIVFKVRETYLGTFKESIMMNENLGNSKKSSSRIRENMRIIFQSGSEKDILLMIKRLPEVAHPSIREDVLKLLDHENHQIKAAVIENLSYVTKKPQVKVQDFIYIKDDELIVATMKYLLSQDKISHQFFEQYLNYDDEFISTAALLCLARESEDNPRLAAKYNLNLRVKVFIDEMGNKGGDLRVSEIARVIETLGYIKRSRYHEIIFRYLKHPNPILKNAALLAAGETAREKFLPILYKELEDIAFRESSIKAISGFGNAIIPQLYKKYKDFNINAKQRSQIPIIVSKIHTEKSYRTLFKMSQRGNFTIRTKTSDLLYDWRKTGVEYNITIRTLKSMISSESKLYRELLSCYFSLRIVERSKLPENKNVSLSIKTSRSHLIQQVKSSLELNLKRIFNLLALYYNPEDVFVAYKGLKSETKDSQIHAMEYLDGLLGRNLKSLLLPLLESGLSAPNQESTDYHNHITLQSKEDCIRTLILIEDEPIVLKVIELLKFQEDNYSYQLLIQASDHASDKINEAALEALKFKKGNLKSA</sequence>
<feature type="transmembrane region" description="Helical" evidence="9">
    <location>
        <begin position="21"/>
        <end position="43"/>
    </location>
</feature>
<feature type="transmembrane region" description="Helical" evidence="9">
    <location>
        <begin position="179"/>
        <end position="199"/>
    </location>
</feature>
<evidence type="ECO:0000256" key="4">
    <source>
        <dbReference type="ARBA" id="ARBA00022692"/>
    </source>
</evidence>
<reference evidence="10 11" key="1">
    <citation type="submission" date="2018-06" db="EMBL/GenBank/DDBJ databases">
        <title>Genomic Encyclopedia of Archaeal and Bacterial Type Strains, Phase II (KMG-II): from individual species to whole genera.</title>
        <authorList>
            <person name="Goeker M."/>
        </authorList>
    </citation>
    <scope>NUCLEOTIDE SEQUENCE [LARGE SCALE GENOMIC DNA]</scope>
    <source>
        <strain evidence="10 11">DSM 17205</strain>
    </source>
</reference>
<name>A0ABX5Q2U6_9FLAO</name>
<keyword evidence="6 9" id="KW-0067">ATP-binding</keyword>
<evidence type="ECO:0000256" key="9">
    <source>
        <dbReference type="RuleBase" id="RU363121"/>
    </source>
</evidence>
<feature type="transmembrane region" description="Helical" evidence="9">
    <location>
        <begin position="55"/>
        <end position="74"/>
    </location>
</feature>
<evidence type="ECO:0000256" key="1">
    <source>
        <dbReference type="ARBA" id="ARBA00004141"/>
    </source>
</evidence>
<evidence type="ECO:0000256" key="6">
    <source>
        <dbReference type="ARBA" id="ARBA00022840"/>
    </source>
</evidence>
<dbReference type="InterPro" id="IPR016024">
    <property type="entry name" value="ARM-type_fold"/>
</dbReference>
<keyword evidence="4 9" id="KW-0812">Transmembrane</keyword>
<feature type="transmembrane region" description="Helical" evidence="9">
    <location>
        <begin position="269"/>
        <end position="289"/>
    </location>
</feature>
<dbReference type="CDD" id="cd06174">
    <property type="entry name" value="MFS"/>
    <property type="match status" value="1"/>
</dbReference>
<dbReference type="PANTHER" id="PTHR31187">
    <property type="match status" value="1"/>
</dbReference>
<dbReference type="InterPro" id="IPR004667">
    <property type="entry name" value="ADP_ATP_car_bac_type"/>
</dbReference>
<comment type="similarity">
    <text evidence="2 9">Belongs to the ADP/ATP translocase tlc family.</text>
</comment>
<evidence type="ECO:0000313" key="11">
    <source>
        <dbReference type="Proteomes" id="UP000248584"/>
    </source>
</evidence>
<dbReference type="InterPro" id="IPR011989">
    <property type="entry name" value="ARM-like"/>
</dbReference>
<dbReference type="Pfam" id="PF03219">
    <property type="entry name" value="TLC"/>
    <property type="match status" value="1"/>
</dbReference>
<gene>
    <name evidence="10" type="ORF">LX97_01292</name>
</gene>
<organism evidence="10 11">
    <name type="scientific">Nonlabens dokdonensis</name>
    <dbReference type="NCBI Taxonomy" id="328515"/>
    <lineage>
        <taxon>Bacteria</taxon>
        <taxon>Pseudomonadati</taxon>
        <taxon>Bacteroidota</taxon>
        <taxon>Flavobacteriia</taxon>
        <taxon>Flavobacteriales</taxon>
        <taxon>Flavobacteriaceae</taxon>
        <taxon>Nonlabens</taxon>
    </lineage>
</organism>
<evidence type="ECO:0000256" key="5">
    <source>
        <dbReference type="ARBA" id="ARBA00022741"/>
    </source>
</evidence>
<feature type="transmembrane region" description="Helical" evidence="9">
    <location>
        <begin position="113"/>
        <end position="137"/>
    </location>
</feature>
<feature type="transmembrane region" description="Helical" evidence="9">
    <location>
        <begin position="86"/>
        <end position="107"/>
    </location>
</feature>
<comment type="caution">
    <text evidence="10">The sequence shown here is derived from an EMBL/GenBank/DDBJ whole genome shotgun (WGS) entry which is preliminary data.</text>
</comment>
<keyword evidence="7 9" id="KW-1133">Transmembrane helix</keyword>
<accession>A0ABX5Q2U6</accession>
<dbReference type="Gene3D" id="1.25.10.10">
    <property type="entry name" value="Leucine-rich Repeat Variant"/>
    <property type="match status" value="1"/>
</dbReference>
<evidence type="ECO:0000313" key="10">
    <source>
        <dbReference type="EMBL" id="PZX44281.1"/>
    </source>
</evidence>
<evidence type="ECO:0000256" key="3">
    <source>
        <dbReference type="ARBA" id="ARBA00022448"/>
    </source>
</evidence>
<evidence type="ECO:0000256" key="8">
    <source>
        <dbReference type="ARBA" id="ARBA00023136"/>
    </source>
</evidence>
<evidence type="ECO:0000256" key="7">
    <source>
        <dbReference type="ARBA" id="ARBA00022989"/>
    </source>
</evidence>
<evidence type="ECO:0000256" key="2">
    <source>
        <dbReference type="ARBA" id="ARBA00007127"/>
    </source>
</evidence>